<dbReference type="AlphaFoldDB" id="A0A382U5G0"/>
<accession>A0A382U5G0</accession>
<reference evidence="1" key="1">
    <citation type="submission" date="2018-05" db="EMBL/GenBank/DDBJ databases">
        <authorList>
            <person name="Lanie J.A."/>
            <person name="Ng W.-L."/>
            <person name="Kazmierczak K.M."/>
            <person name="Andrzejewski T.M."/>
            <person name="Davidsen T.M."/>
            <person name="Wayne K.J."/>
            <person name="Tettelin H."/>
            <person name="Glass J.I."/>
            <person name="Rusch D."/>
            <person name="Podicherti R."/>
            <person name="Tsui H.-C.T."/>
            <person name="Winkler M.E."/>
        </authorList>
    </citation>
    <scope>NUCLEOTIDE SEQUENCE</scope>
</reference>
<evidence type="ECO:0000313" key="1">
    <source>
        <dbReference type="EMBL" id="SVD29222.1"/>
    </source>
</evidence>
<feature type="non-terminal residue" evidence="1">
    <location>
        <position position="1"/>
    </location>
</feature>
<sequence length="296" mass="30000">ATTGDYGDLNNLPNLNEYVTLDTLGNYISSDTLANYVLTDSLGTLANQNVDNVDITGGTITDITDIAIADGGTGASDNSTARSNLGLEIGVDIQAYDSDLADLADGTLSAVKVEYLGNVTSDIQEQIDAIGAGPVNSLEDLGVTADSTELNYVDGVTSAIQTQIDAKQALDSDLTDLAGLSQSDGNVIVSDGTNWVTESGADARTSLGLGSIATQEAANVSITGGAITGITALTIADGGTAASDITTARSNLGLEIGVDVQAYDADLADLADGTLSANKVENNEYFISSAGTANQV</sequence>
<dbReference type="EMBL" id="UINC01141473">
    <property type="protein sequence ID" value="SVD29222.1"/>
    <property type="molecule type" value="Genomic_DNA"/>
</dbReference>
<organism evidence="1">
    <name type="scientific">marine metagenome</name>
    <dbReference type="NCBI Taxonomy" id="408172"/>
    <lineage>
        <taxon>unclassified sequences</taxon>
        <taxon>metagenomes</taxon>
        <taxon>ecological metagenomes</taxon>
    </lineage>
</organism>
<name>A0A382U5G0_9ZZZZ</name>
<proteinExistence type="predicted"/>
<gene>
    <name evidence="1" type="ORF">METZ01_LOCUS382076</name>
</gene>
<protein>
    <submittedName>
        <fullName evidence="1">Uncharacterized protein</fullName>
    </submittedName>
</protein>
<feature type="non-terminal residue" evidence="1">
    <location>
        <position position="296"/>
    </location>
</feature>